<organism evidence="2 3">
    <name type="scientific">Vineibacter terrae</name>
    <dbReference type="NCBI Taxonomy" id="2586908"/>
    <lineage>
        <taxon>Bacteria</taxon>
        <taxon>Pseudomonadati</taxon>
        <taxon>Pseudomonadota</taxon>
        <taxon>Alphaproteobacteria</taxon>
        <taxon>Hyphomicrobiales</taxon>
        <taxon>Vineibacter</taxon>
    </lineage>
</organism>
<feature type="region of interest" description="Disordered" evidence="1">
    <location>
        <begin position="64"/>
        <end position="88"/>
    </location>
</feature>
<dbReference type="InterPro" id="IPR018759">
    <property type="entry name" value="BBP2_2"/>
</dbReference>
<dbReference type="AlphaFoldDB" id="A0A5C8PQU0"/>
<feature type="compositionally biased region" description="Basic and acidic residues" evidence="1">
    <location>
        <begin position="76"/>
        <end position="85"/>
    </location>
</feature>
<protein>
    <recommendedName>
        <fullName evidence="4">Outer membrane beta-barrel protein</fullName>
    </recommendedName>
</protein>
<evidence type="ECO:0000313" key="2">
    <source>
        <dbReference type="EMBL" id="TXL77140.1"/>
    </source>
</evidence>
<name>A0A5C8PQU0_9HYPH</name>
<proteinExistence type="predicted"/>
<dbReference type="Proteomes" id="UP000321638">
    <property type="component" value="Unassembled WGS sequence"/>
</dbReference>
<keyword evidence="3" id="KW-1185">Reference proteome</keyword>
<comment type="caution">
    <text evidence="2">The sequence shown here is derived from an EMBL/GenBank/DDBJ whole genome shotgun (WGS) entry which is preliminary data.</text>
</comment>
<accession>A0A5C8PQU0</accession>
<evidence type="ECO:0008006" key="4">
    <source>
        <dbReference type="Google" id="ProtNLM"/>
    </source>
</evidence>
<sequence length="467" mass="52592">MIRASSCDGHAARPEPTRHVGSPREPGGHVVPFIAFLGISTMSNFARAGAVALVASTLATAGWSTKAEAQSQPRPDVQEPRKGESYEPIGIPVGGFRLFPVLELIEQYNTNIFATEHDKKDDLITIVRPSLELRSNWNNHMLNLFASAGFGIYASHSSEDYKDFRVGFDGRLDIQRNWYLYGGVQFNHLHEDRADPNATSSGKLDEYNQLSANLGHYVKFNRLSLKLDGRIDDITYTNNKSATPDTISSRDRDRTEYTESLRVAYEFIDNYEAWVQGGLNQRVYDRKVDSGGFRRSSNAWEVLAGATIDFGGITQVEFFGGYRDQNYDDPRFGHLRGPIFGLTGTWNPLVPLFVKPFVKRTIEETVSTSYIGYWATIFGVTVDYDLRPNIKLTSSFSYTIADYKKTKSAVGVTNRSDDYITFEIGLRYLPTENFFIGPSYQFSNRNSNLPDTDFGRHLFSIRIGAQL</sequence>
<evidence type="ECO:0000256" key="1">
    <source>
        <dbReference type="SAM" id="MobiDB-lite"/>
    </source>
</evidence>
<dbReference type="Pfam" id="PF10082">
    <property type="entry name" value="BBP2_2"/>
    <property type="match status" value="1"/>
</dbReference>
<reference evidence="2 3" key="1">
    <citation type="submission" date="2019-06" db="EMBL/GenBank/DDBJ databases">
        <title>New taxonomy in bacterial strain CC-CFT640, isolated from vineyard.</title>
        <authorList>
            <person name="Lin S.-Y."/>
            <person name="Tsai C.-F."/>
            <person name="Young C.-C."/>
        </authorList>
    </citation>
    <scope>NUCLEOTIDE SEQUENCE [LARGE SCALE GENOMIC DNA]</scope>
    <source>
        <strain evidence="2 3">CC-CFT640</strain>
    </source>
</reference>
<evidence type="ECO:0000313" key="3">
    <source>
        <dbReference type="Proteomes" id="UP000321638"/>
    </source>
</evidence>
<dbReference type="OrthoDB" id="7398962at2"/>
<dbReference type="EMBL" id="VDUZ01000009">
    <property type="protein sequence ID" value="TXL77140.1"/>
    <property type="molecule type" value="Genomic_DNA"/>
</dbReference>
<gene>
    <name evidence="2" type="ORF">FHP25_10265</name>
</gene>
<feature type="region of interest" description="Disordered" evidence="1">
    <location>
        <begin position="1"/>
        <end position="25"/>
    </location>
</feature>